<reference evidence="2" key="1">
    <citation type="submission" date="2021-01" db="EMBL/GenBank/DDBJ databases">
        <title>Modified the classification status of verrucomicrobia.</title>
        <authorList>
            <person name="Feng X."/>
        </authorList>
    </citation>
    <scope>NUCLEOTIDE SEQUENCE</scope>
    <source>
        <strain evidence="2">KCTC 22201</strain>
    </source>
</reference>
<evidence type="ECO:0000256" key="1">
    <source>
        <dbReference type="SAM" id="Phobius"/>
    </source>
</evidence>
<dbReference type="EMBL" id="JAENII010000012">
    <property type="protein sequence ID" value="MBK1828249.1"/>
    <property type="molecule type" value="Genomic_DNA"/>
</dbReference>
<name>A0A934RFJ2_9BACT</name>
<proteinExistence type="predicted"/>
<dbReference type="Proteomes" id="UP000658278">
    <property type="component" value="Unassembled WGS sequence"/>
</dbReference>
<keyword evidence="1" id="KW-0812">Transmembrane</keyword>
<gene>
    <name evidence="2" type="ORF">JIN81_14540</name>
</gene>
<evidence type="ECO:0000313" key="2">
    <source>
        <dbReference type="EMBL" id="MBK1828249.1"/>
    </source>
</evidence>
<accession>A0A934RFJ2</accession>
<protein>
    <submittedName>
        <fullName evidence="2">Uncharacterized protein</fullName>
    </submittedName>
</protein>
<feature type="transmembrane region" description="Helical" evidence="1">
    <location>
        <begin position="84"/>
        <end position="104"/>
    </location>
</feature>
<keyword evidence="1" id="KW-0472">Membrane</keyword>
<feature type="transmembrane region" description="Helical" evidence="1">
    <location>
        <begin position="6"/>
        <end position="29"/>
    </location>
</feature>
<organism evidence="2 3">
    <name type="scientific">Haloferula rosea</name>
    <dbReference type="NCBI Taxonomy" id="490093"/>
    <lineage>
        <taxon>Bacteria</taxon>
        <taxon>Pseudomonadati</taxon>
        <taxon>Verrucomicrobiota</taxon>
        <taxon>Verrucomicrobiia</taxon>
        <taxon>Verrucomicrobiales</taxon>
        <taxon>Verrucomicrobiaceae</taxon>
        <taxon>Haloferula</taxon>
    </lineage>
</organism>
<feature type="transmembrane region" description="Helical" evidence="1">
    <location>
        <begin position="41"/>
        <end position="64"/>
    </location>
</feature>
<comment type="caution">
    <text evidence="2">The sequence shown here is derived from an EMBL/GenBank/DDBJ whole genome shotgun (WGS) entry which is preliminary data.</text>
</comment>
<sequence length="117" mass="12819">MIFSAIISSISSLGALITSVMLLLAFWRLHLFSSTPAARIGAVASLLHLLIWLFYGLLWIVSAIPGDLWMSLQFIYEFPILFEIIWLLGTLSLGSALLAMAWVLHHGVTPPALPGDT</sequence>
<keyword evidence="1" id="KW-1133">Transmembrane helix</keyword>
<evidence type="ECO:0000313" key="3">
    <source>
        <dbReference type="Proteomes" id="UP000658278"/>
    </source>
</evidence>
<dbReference type="RefSeq" id="WP_200281299.1">
    <property type="nucleotide sequence ID" value="NZ_JAENII010000012.1"/>
</dbReference>
<keyword evidence="3" id="KW-1185">Reference proteome</keyword>
<dbReference type="AlphaFoldDB" id="A0A934RFJ2"/>